<protein>
    <submittedName>
        <fullName evidence="6">Putative parasitic phase-specific protein psp-1</fullName>
    </submittedName>
</protein>
<evidence type="ECO:0000256" key="4">
    <source>
        <dbReference type="ARBA" id="ARBA00023136"/>
    </source>
</evidence>
<feature type="transmembrane region" description="Helical" evidence="5">
    <location>
        <begin position="32"/>
        <end position="53"/>
    </location>
</feature>
<keyword evidence="7" id="KW-1185">Reference proteome</keyword>
<comment type="caution">
    <text evidence="6">The sequence shown here is derived from an EMBL/GenBank/DDBJ whole genome shotgun (WGS) entry which is preliminary data.</text>
</comment>
<keyword evidence="2 5" id="KW-0812">Transmembrane</keyword>
<dbReference type="OrthoDB" id="4521223at2759"/>
<dbReference type="AlphaFoldDB" id="A0A0G2GT18"/>
<reference evidence="6 7" key="1">
    <citation type="submission" date="2015-05" db="EMBL/GenBank/DDBJ databases">
        <title>Distinctive expansion of gene families associated with plant cell wall degradation and secondary metabolism in the genomes of grapevine trunk pathogens.</title>
        <authorList>
            <person name="Lawrence D.P."/>
            <person name="Travadon R."/>
            <person name="Rolshausen P.E."/>
            <person name="Baumgartner K."/>
        </authorList>
    </citation>
    <scope>NUCLEOTIDE SEQUENCE [LARGE SCALE GENOMIC DNA]</scope>
    <source>
        <strain evidence="6">UCRPC4</strain>
    </source>
</reference>
<evidence type="ECO:0000256" key="5">
    <source>
        <dbReference type="SAM" id="Phobius"/>
    </source>
</evidence>
<dbReference type="PANTHER" id="PTHR31465:SF7">
    <property type="entry name" value="SPHINGOID LONG-CHAIN BASE TRANSPORTER RSB1"/>
    <property type="match status" value="1"/>
</dbReference>
<evidence type="ECO:0000256" key="1">
    <source>
        <dbReference type="ARBA" id="ARBA00004141"/>
    </source>
</evidence>
<dbReference type="InterPro" id="IPR007568">
    <property type="entry name" value="RTA1"/>
</dbReference>
<name>A0A0G2GT18_PHACM</name>
<keyword evidence="4 5" id="KW-0472">Membrane</keyword>
<evidence type="ECO:0000256" key="3">
    <source>
        <dbReference type="ARBA" id="ARBA00022989"/>
    </source>
</evidence>
<comment type="subcellular location">
    <subcellularLocation>
        <location evidence="1">Membrane</location>
        <topology evidence="1">Multi-pass membrane protein</topology>
    </subcellularLocation>
</comment>
<keyword evidence="3 5" id="KW-1133">Transmembrane helix</keyword>
<gene>
    <name evidence="6" type="ORF">UCRPC4_g01457</name>
</gene>
<dbReference type="Proteomes" id="UP000053317">
    <property type="component" value="Unassembled WGS sequence"/>
</dbReference>
<reference evidence="6 7" key="2">
    <citation type="submission" date="2015-05" db="EMBL/GenBank/DDBJ databases">
        <authorList>
            <person name="Morales-Cruz A."/>
            <person name="Amrine K.C."/>
            <person name="Cantu D."/>
        </authorList>
    </citation>
    <scope>NUCLEOTIDE SEQUENCE [LARGE SCALE GENOMIC DNA]</scope>
    <source>
        <strain evidence="6">UCRPC4</strain>
    </source>
</reference>
<evidence type="ECO:0000313" key="6">
    <source>
        <dbReference type="EMBL" id="KKY26438.1"/>
    </source>
</evidence>
<dbReference type="Pfam" id="PF04479">
    <property type="entry name" value="RTA1"/>
    <property type="match status" value="1"/>
</dbReference>
<dbReference type="GO" id="GO:0005886">
    <property type="term" value="C:plasma membrane"/>
    <property type="evidence" value="ECO:0007669"/>
    <property type="project" value="TreeGrafter"/>
</dbReference>
<sequence>MAEYLIAYGPDANCTLELCPVTDSVYQYRPSLSASGTFIALFGIFCDIISLVLQASGGAMSSTSSGSSQTGVNIALAGLSFQVFTLLVFIGLALEFGFNWTRGNPKIRRFRSRIDTSNPGRSSPSALDTRFKIFVGFLSLAIILILTRCAYRIDELSDGYSGRLIHNEALFIGLEGM</sequence>
<evidence type="ECO:0000256" key="2">
    <source>
        <dbReference type="ARBA" id="ARBA00022692"/>
    </source>
</evidence>
<proteinExistence type="predicted"/>
<organism evidence="6 7">
    <name type="scientific">Phaeomoniella chlamydospora</name>
    <name type="common">Phaeoacremonium chlamydosporum</name>
    <dbReference type="NCBI Taxonomy" id="158046"/>
    <lineage>
        <taxon>Eukaryota</taxon>
        <taxon>Fungi</taxon>
        <taxon>Dikarya</taxon>
        <taxon>Ascomycota</taxon>
        <taxon>Pezizomycotina</taxon>
        <taxon>Eurotiomycetes</taxon>
        <taxon>Chaetothyriomycetidae</taxon>
        <taxon>Phaeomoniellales</taxon>
        <taxon>Phaeomoniellaceae</taxon>
        <taxon>Phaeomoniella</taxon>
    </lineage>
</organism>
<feature type="transmembrane region" description="Helical" evidence="5">
    <location>
        <begin position="74"/>
        <end position="94"/>
    </location>
</feature>
<feature type="transmembrane region" description="Helical" evidence="5">
    <location>
        <begin position="131"/>
        <end position="151"/>
    </location>
</feature>
<accession>A0A0G2GT18</accession>
<dbReference type="EMBL" id="LCWF01000035">
    <property type="protein sequence ID" value="KKY26438.1"/>
    <property type="molecule type" value="Genomic_DNA"/>
</dbReference>
<evidence type="ECO:0000313" key="7">
    <source>
        <dbReference type="Proteomes" id="UP000053317"/>
    </source>
</evidence>
<dbReference type="PANTHER" id="PTHR31465">
    <property type="entry name" value="PROTEIN RTA1-RELATED"/>
    <property type="match status" value="1"/>
</dbReference>
<dbReference type="GO" id="GO:0000324">
    <property type="term" value="C:fungal-type vacuole"/>
    <property type="evidence" value="ECO:0007669"/>
    <property type="project" value="TreeGrafter"/>
</dbReference>